<accession>A0A2N9HX53</accession>
<organism evidence="2">
    <name type="scientific">Fagus sylvatica</name>
    <name type="common">Beechnut</name>
    <dbReference type="NCBI Taxonomy" id="28930"/>
    <lineage>
        <taxon>Eukaryota</taxon>
        <taxon>Viridiplantae</taxon>
        <taxon>Streptophyta</taxon>
        <taxon>Embryophyta</taxon>
        <taxon>Tracheophyta</taxon>
        <taxon>Spermatophyta</taxon>
        <taxon>Magnoliopsida</taxon>
        <taxon>eudicotyledons</taxon>
        <taxon>Gunneridae</taxon>
        <taxon>Pentapetalae</taxon>
        <taxon>rosids</taxon>
        <taxon>fabids</taxon>
        <taxon>Fagales</taxon>
        <taxon>Fagaceae</taxon>
        <taxon>Fagus</taxon>
    </lineage>
</organism>
<dbReference type="AlphaFoldDB" id="A0A2N9HX53"/>
<dbReference type="SMART" id="SM00743">
    <property type="entry name" value="Agenet"/>
    <property type="match status" value="2"/>
</dbReference>
<evidence type="ECO:0000313" key="2">
    <source>
        <dbReference type="EMBL" id="SPD16320.1"/>
    </source>
</evidence>
<evidence type="ECO:0000259" key="1">
    <source>
        <dbReference type="SMART" id="SM00743"/>
    </source>
</evidence>
<reference evidence="2" key="1">
    <citation type="submission" date="2018-02" db="EMBL/GenBank/DDBJ databases">
        <authorList>
            <person name="Cohen D.B."/>
            <person name="Kent A.D."/>
        </authorList>
    </citation>
    <scope>NUCLEOTIDE SEQUENCE</scope>
</reference>
<protein>
    <recommendedName>
        <fullName evidence="1">Agenet domain-containing protein</fullName>
    </recommendedName>
</protein>
<gene>
    <name evidence="2" type="ORF">FSB_LOCUS44202</name>
</gene>
<dbReference type="EMBL" id="OIVN01004257">
    <property type="protein sequence ID" value="SPD16320.1"/>
    <property type="molecule type" value="Genomic_DNA"/>
</dbReference>
<dbReference type="CDD" id="cd20405">
    <property type="entry name" value="Tudor_Agenet_AtDUF_rpt1_3"/>
    <property type="match status" value="1"/>
</dbReference>
<dbReference type="InterPro" id="IPR008395">
    <property type="entry name" value="Agenet-like_dom"/>
</dbReference>
<name>A0A2N9HX53_FAGSY</name>
<dbReference type="Pfam" id="PF05641">
    <property type="entry name" value="Agenet"/>
    <property type="match status" value="1"/>
</dbReference>
<dbReference type="InterPro" id="IPR014002">
    <property type="entry name" value="Agenet_dom_plant"/>
</dbReference>
<feature type="domain" description="Agenet" evidence="1">
    <location>
        <begin position="71"/>
        <end position="128"/>
    </location>
</feature>
<feature type="domain" description="Agenet" evidence="1">
    <location>
        <begin position="1"/>
        <end position="69"/>
    </location>
</feature>
<dbReference type="PANTHER" id="PTHR31917:SF65">
    <property type="entry name" value="BINDING PROTEIN, PUTATIVE-RELATED"/>
    <property type="match status" value="1"/>
</dbReference>
<proteinExistence type="predicted"/>
<dbReference type="PANTHER" id="PTHR31917">
    <property type="entry name" value="AGENET DOMAIN-CONTAINING PROTEIN-RELATED"/>
    <property type="match status" value="1"/>
</dbReference>
<sequence>MAFRYQERVEICKKQEGFLGSYYCATLLAAVGINRYIVRYENRWVQGGARQMTEVLDADEVRPQPPTISCTNFSVSDKVDAYVNYAWWVGRVTRKIEPIRTYCVSLDNGGIEVQVPPSKMRIHLDWEDGRWVLPMNRILSI</sequence>